<protein>
    <submittedName>
        <fullName evidence="10">Cytochrome P450 CYP3037A1</fullName>
    </submittedName>
</protein>
<dbReference type="InterPro" id="IPR001128">
    <property type="entry name" value="Cyt_P450"/>
</dbReference>
<organism evidence="10">
    <name type="scientific">Tigriopus japonicus</name>
    <name type="common">Copepod</name>
    <dbReference type="NCBI Taxonomy" id="158387"/>
    <lineage>
        <taxon>Eukaryota</taxon>
        <taxon>Metazoa</taxon>
        <taxon>Ecdysozoa</taxon>
        <taxon>Arthropoda</taxon>
        <taxon>Crustacea</taxon>
        <taxon>Multicrustacea</taxon>
        <taxon>Hexanauplia</taxon>
        <taxon>Copepoda</taxon>
        <taxon>Harpacticoida</taxon>
        <taxon>Harpacticidae</taxon>
        <taxon>Tigriopus</taxon>
    </lineage>
</organism>
<dbReference type="InterPro" id="IPR017972">
    <property type="entry name" value="Cyt_P450_CS"/>
</dbReference>
<dbReference type="GO" id="GO:0020037">
    <property type="term" value="F:heme binding"/>
    <property type="evidence" value="ECO:0007669"/>
    <property type="project" value="InterPro"/>
</dbReference>
<dbReference type="InterPro" id="IPR036396">
    <property type="entry name" value="Cyt_P450_sf"/>
</dbReference>
<proteinExistence type="evidence at transcript level"/>
<dbReference type="GO" id="GO:0006805">
    <property type="term" value="P:xenobiotic metabolic process"/>
    <property type="evidence" value="ECO:0007669"/>
    <property type="project" value="TreeGrafter"/>
</dbReference>
<accession>A0A088DI90</accession>
<dbReference type="InterPro" id="IPR050182">
    <property type="entry name" value="Cytochrome_P450_fam2"/>
</dbReference>
<dbReference type="PROSITE" id="PS00086">
    <property type="entry name" value="CYTOCHROME_P450"/>
    <property type="match status" value="1"/>
</dbReference>
<dbReference type="Gene3D" id="1.10.630.10">
    <property type="entry name" value="Cytochrome P450"/>
    <property type="match status" value="1"/>
</dbReference>
<dbReference type="GO" id="GO:0006082">
    <property type="term" value="P:organic acid metabolic process"/>
    <property type="evidence" value="ECO:0007669"/>
    <property type="project" value="TreeGrafter"/>
</dbReference>
<reference evidence="10" key="2">
    <citation type="journal article" date="2014" name="Aquat. Toxicol.">
        <title>Crude oil exposure results in oxidative stress-mediated dysfunctional development and reproduction in the copepod Tigriopus japonicus and modulates expression of cytochrome P450 (CYP) genes.</title>
        <authorList>
            <person name="Han J."/>
            <person name="Won E.J."/>
            <person name="Hwang D.S."/>
            <person name="Shin K.H."/>
            <person name="Lee Y.S."/>
            <person name="Leung K.M."/>
            <person name="Lee S.J."/>
            <person name="Lee J.S."/>
        </authorList>
    </citation>
    <scope>NUCLEOTIDE SEQUENCE</scope>
</reference>
<dbReference type="PANTHER" id="PTHR24300">
    <property type="entry name" value="CYTOCHROME P450 508A4-RELATED"/>
    <property type="match status" value="1"/>
</dbReference>
<dbReference type="EMBL" id="KF639977">
    <property type="protein sequence ID" value="AIL94131.1"/>
    <property type="molecule type" value="mRNA"/>
</dbReference>
<comment type="similarity">
    <text evidence="2 9">Belongs to the cytochrome P450 family.</text>
</comment>
<keyword evidence="4 8" id="KW-0479">Metal-binding</keyword>
<evidence type="ECO:0000256" key="5">
    <source>
        <dbReference type="ARBA" id="ARBA00023002"/>
    </source>
</evidence>
<feature type="binding site" description="axial binding residue" evidence="8">
    <location>
        <position position="429"/>
    </location>
    <ligand>
        <name>heme</name>
        <dbReference type="ChEBI" id="CHEBI:30413"/>
    </ligand>
    <ligandPart>
        <name>Fe</name>
        <dbReference type="ChEBI" id="CHEBI:18248"/>
    </ligandPart>
</feature>
<dbReference type="PANTHER" id="PTHR24300:SF376">
    <property type="entry name" value="CYTOCHROME P450 15A1"/>
    <property type="match status" value="1"/>
</dbReference>
<dbReference type="GO" id="GO:0008395">
    <property type="term" value="F:steroid hydroxylase activity"/>
    <property type="evidence" value="ECO:0007669"/>
    <property type="project" value="TreeGrafter"/>
</dbReference>
<dbReference type="InterPro" id="IPR002401">
    <property type="entry name" value="Cyt_P450_E_grp-I"/>
</dbReference>
<keyword evidence="6 8" id="KW-0408">Iron</keyword>
<dbReference type="AlphaFoldDB" id="A0A088DI90"/>
<evidence type="ECO:0000256" key="9">
    <source>
        <dbReference type="RuleBase" id="RU000461"/>
    </source>
</evidence>
<dbReference type="GO" id="GO:0005506">
    <property type="term" value="F:iron ion binding"/>
    <property type="evidence" value="ECO:0007669"/>
    <property type="project" value="InterPro"/>
</dbReference>
<keyword evidence="5 9" id="KW-0560">Oxidoreductase</keyword>
<gene>
    <name evidence="10" type="primary">CYP3037A1</name>
</gene>
<dbReference type="Pfam" id="PF00067">
    <property type="entry name" value="p450"/>
    <property type="match status" value="1"/>
</dbReference>
<evidence type="ECO:0000256" key="6">
    <source>
        <dbReference type="ARBA" id="ARBA00023004"/>
    </source>
</evidence>
<evidence type="ECO:0000256" key="8">
    <source>
        <dbReference type="PIRSR" id="PIRSR602401-1"/>
    </source>
</evidence>
<dbReference type="PRINTS" id="PR00463">
    <property type="entry name" value="EP450I"/>
</dbReference>
<dbReference type="SUPFAM" id="SSF48264">
    <property type="entry name" value="Cytochrome P450"/>
    <property type="match status" value="1"/>
</dbReference>
<keyword evidence="7 9" id="KW-0503">Monooxygenase</keyword>
<dbReference type="PRINTS" id="PR00385">
    <property type="entry name" value="P450"/>
</dbReference>
<evidence type="ECO:0000256" key="1">
    <source>
        <dbReference type="ARBA" id="ARBA00001971"/>
    </source>
</evidence>
<sequence length="484" mass="55867">MSVLSLVVVGLLLYWFLKRYIRPRNFPPGPPSIPILGSLPFLPQEAMATGILWKHFKSKYGKIMGMMIGDQHVIGIYDFDLIKEAYSKEEFCARPNSKLHDFRMLGKKRGIVMNDGYGWKVHRRFTLKTLKDFGFGNACVEDGILEEANHICDHIAKKNAAPFKAEDVFNVGILNIMWKILTHKRFDLEDPRLANCVRAINGQFSSDRVRIVLAMPWTRHLFPEMSGWNDWKRFAVTMQDMTKQILDEHEPCYGPNQEPLDFITAYKEEAKRTGDPEFNDLDLQTTIADIFVASSDTTAHTLSWGLLYMILHPEIQKKVQNEIDDTLSGREPNLEDRARLVYTDATLAEIQRRANIVPGALPHRVTKDMMLGGYSIPKDSMVISSLYYVMHDPEYWKNADQFDPTRFIENGKFRKDERFVPFGIGKRICLGDTLARNELFIVFTRLMQRFNFEASPDHPFPKEEYLPSTVMGPKPFYLRAIPRA</sequence>
<reference evidence="10" key="1">
    <citation type="submission" date="2013-09" db="EMBL/GenBank/DDBJ databases">
        <authorList>
            <person name="Lee J.-S."/>
        </authorList>
    </citation>
    <scope>NUCLEOTIDE SEQUENCE</scope>
</reference>
<evidence type="ECO:0000313" key="10">
    <source>
        <dbReference type="EMBL" id="AIL94131.1"/>
    </source>
</evidence>
<dbReference type="GO" id="GO:0016712">
    <property type="term" value="F:oxidoreductase activity, acting on paired donors, with incorporation or reduction of molecular oxygen, reduced flavin or flavoprotein as one donor, and incorporation of one atom of oxygen"/>
    <property type="evidence" value="ECO:0007669"/>
    <property type="project" value="TreeGrafter"/>
</dbReference>
<keyword evidence="3 8" id="KW-0349">Heme</keyword>
<evidence type="ECO:0000256" key="7">
    <source>
        <dbReference type="ARBA" id="ARBA00023033"/>
    </source>
</evidence>
<dbReference type="FunFam" id="1.10.630.10:FF:000036">
    <property type="entry name" value="CYtochrome P450 family"/>
    <property type="match status" value="1"/>
</dbReference>
<name>A0A088DI90_TIGJA</name>
<evidence type="ECO:0000256" key="4">
    <source>
        <dbReference type="ARBA" id="ARBA00022723"/>
    </source>
</evidence>
<dbReference type="GO" id="GO:0005737">
    <property type="term" value="C:cytoplasm"/>
    <property type="evidence" value="ECO:0007669"/>
    <property type="project" value="TreeGrafter"/>
</dbReference>
<evidence type="ECO:0000256" key="2">
    <source>
        <dbReference type="ARBA" id="ARBA00010617"/>
    </source>
</evidence>
<evidence type="ECO:0000256" key="3">
    <source>
        <dbReference type="ARBA" id="ARBA00022617"/>
    </source>
</evidence>
<comment type="cofactor">
    <cofactor evidence="1 8">
        <name>heme</name>
        <dbReference type="ChEBI" id="CHEBI:30413"/>
    </cofactor>
</comment>